<evidence type="ECO:0000313" key="4">
    <source>
        <dbReference type="Proteomes" id="UP000002195"/>
    </source>
</evidence>
<dbReference type="InterPro" id="IPR052879">
    <property type="entry name" value="Dd_Spore_Germination_Stalk"/>
</dbReference>
<dbReference type="RefSeq" id="XP_629289.1">
    <property type="nucleotide sequence ID" value="XM_629287.1"/>
</dbReference>
<keyword evidence="1" id="KW-1133">Transmembrane helix</keyword>
<evidence type="ECO:0000313" key="3">
    <source>
        <dbReference type="EMBL" id="EAL60875.1"/>
    </source>
</evidence>
<evidence type="ECO:0000259" key="2">
    <source>
        <dbReference type="SMART" id="SM01063"/>
    </source>
</evidence>
<dbReference type="KEGG" id="ddi:DDB_G0293046"/>
<dbReference type="PANTHER" id="PTHR33239">
    <property type="entry name" value="CELLULOSE-BINDING DOMAIN-CONTAINING PROTEIN-RELATED"/>
    <property type="match status" value="1"/>
</dbReference>
<sequence length="170" mass="20106">MKDLNIFKILIIILMVSIYFINIIRCEIDYKVPCGDGYCGFDQMCYNYNPVEDVSVCLLSDSFYLLELVQSFEKTWSDHRGDEFSLFRVKILNHSNKPISHIYIGTDFTFDLKQQNSSVWNIRLDTWNNFLTLPNYVNEIRPFSYHLFGYIVRGNTSPNMVIRSITYIDY</sequence>
<dbReference type="VEuPathDB" id="AmoebaDB:DDB_G0293046"/>
<dbReference type="PANTHER" id="PTHR33239:SF8">
    <property type="entry name" value="CARBOHYDRATE BINDING DOMAIN-CONTAINING PROTEIN"/>
    <property type="match status" value="1"/>
</dbReference>
<reference evidence="3 4" key="1">
    <citation type="journal article" date="2005" name="Nature">
        <title>The genome of the social amoeba Dictyostelium discoideum.</title>
        <authorList>
            <consortium name="The Dictyostelium discoideum Sequencing Consortium"/>
            <person name="Eichinger L."/>
            <person name="Pachebat J.A."/>
            <person name="Glockner G."/>
            <person name="Rajandream M.A."/>
            <person name="Sucgang R."/>
            <person name="Berriman M."/>
            <person name="Song J."/>
            <person name="Olsen R."/>
            <person name="Szafranski K."/>
            <person name="Xu Q."/>
            <person name="Tunggal B."/>
            <person name="Kummerfeld S."/>
            <person name="Madera M."/>
            <person name="Konfortov B.A."/>
            <person name="Rivero F."/>
            <person name="Bankier A.T."/>
            <person name="Lehmann R."/>
            <person name="Hamlin N."/>
            <person name="Davies R."/>
            <person name="Gaudet P."/>
            <person name="Fey P."/>
            <person name="Pilcher K."/>
            <person name="Chen G."/>
            <person name="Saunders D."/>
            <person name="Sodergren E."/>
            <person name="Davis P."/>
            <person name="Kerhornou A."/>
            <person name="Nie X."/>
            <person name="Hall N."/>
            <person name="Anjard C."/>
            <person name="Hemphill L."/>
            <person name="Bason N."/>
            <person name="Farbrother P."/>
            <person name="Desany B."/>
            <person name="Just E."/>
            <person name="Morio T."/>
            <person name="Rost R."/>
            <person name="Churcher C."/>
            <person name="Cooper J."/>
            <person name="Haydock S."/>
            <person name="van Driessche N."/>
            <person name="Cronin A."/>
            <person name="Goodhead I."/>
            <person name="Muzny D."/>
            <person name="Mourier T."/>
            <person name="Pain A."/>
            <person name="Lu M."/>
            <person name="Harper D."/>
            <person name="Lindsay R."/>
            <person name="Hauser H."/>
            <person name="James K."/>
            <person name="Quiles M."/>
            <person name="Madan Babu M."/>
            <person name="Saito T."/>
            <person name="Buchrieser C."/>
            <person name="Wardroper A."/>
            <person name="Felder M."/>
            <person name="Thangavelu M."/>
            <person name="Johnson D."/>
            <person name="Knights A."/>
            <person name="Loulseged H."/>
            <person name="Mungall K."/>
            <person name="Oliver K."/>
            <person name="Price C."/>
            <person name="Quail M.A."/>
            <person name="Urushihara H."/>
            <person name="Hernandez J."/>
            <person name="Rabbinowitsch E."/>
            <person name="Steffen D."/>
            <person name="Sanders M."/>
            <person name="Ma J."/>
            <person name="Kohara Y."/>
            <person name="Sharp S."/>
            <person name="Simmonds M."/>
            <person name="Spiegler S."/>
            <person name="Tivey A."/>
            <person name="Sugano S."/>
            <person name="White B."/>
            <person name="Walker D."/>
            <person name="Woodward J."/>
            <person name="Winckler T."/>
            <person name="Tanaka Y."/>
            <person name="Shaulsky G."/>
            <person name="Schleicher M."/>
            <person name="Weinstock G."/>
            <person name="Rosenthal A."/>
            <person name="Cox E.C."/>
            <person name="Chisholm R.L."/>
            <person name="Gibbs R."/>
            <person name="Loomis W.F."/>
            <person name="Platzer M."/>
            <person name="Kay R.R."/>
            <person name="Williams J."/>
            <person name="Dear P.H."/>
            <person name="Noegel A.A."/>
            <person name="Barrell B."/>
            <person name="Kuspa A."/>
        </authorList>
    </citation>
    <scope>NUCLEOTIDE SEQUENCE [LARGE SCALE GENOMIC DNA]</scope>
    <source>
        <strain evidence="3 4">AX4</strain>
    </source>
</reference>
<dbReference type="InParanoid" id="Q54CD0"/>
<keyword evidence="1" id="KW-0812">Transmembrane</keyword>
<protein>
    <recommendedName>
        <fullName evidence="2">Carbohydrate binding domain-containing protein</fullName>
    </recommendedName>
</protein>
<dbReference type="GO" id="GO:0005201">
    <property type="term" value="F:extracellular matrix structural constituent"/>
    <property type="evidence" value="ECO:0000318"/>
    <property type="project" value="GO_Central"/>
</dbReference>
<dbReference type="eggNOG" id="ENOG502RH6Y">
    <property type="taxonomic scope" value="Eukaryota"/>
</dbReference>
<dbReference type="FunCoup" id="Q54CD0">
    <property type="interactions" value="293"/>
</dbReference>
<accession>Q54CD0</accession>
<dbReference type="HOGENOM" id="CLU_1573542_0_0_1"/>
<name>Q54CD0_DICDI</name>
<dbReference type="PhylomeDB" id="Q54CD0"/>
<keyword evidence="1" id="KW-0472">Membrane</keyword>
<dbReference type="GO" id="GO:0030246">
    <property type="term" value="F:carbohydrate binding"/>
    <property type="evidence" value="ECO:0007669"/>
    <property type="project" value="InterPro"/>
</dbReference>
<dbReference type="dictyBase" id="DDB_G0293046"/>
<dbReference type="OMA" id="DTWNNFL"/>
<gene>
    <name evidence="3" type="ORF">DDB_G0293046</name>
</gene>
<dbReference type="Proteomes" id="UP000002195">
    <property type="component" value="Unassembled WGS sequence"/>
</dbReference>
<dbReference type="SMART" id="SM01063">
    <property type="entry name" value="CBM49"/>
    <property type="match status" value="1"/>
</dbReference>
<comment type="caution">
    <text evidence="3">The sequence shown here is derived from an EMBL/GenBank/DDBJ whole genome shotgun (WGS) entry which is preliminary data.</text>
</comment>
<feature type="transmembrane region" description="Helical" evidence="1">
    <location>
        <begin position="6"/>
        <end position="24"/>
    </location>
</feature>
<dbReference type="Pfam" id="PF09478">
    <property type="entry name" value="CBM49"/>
    <property type="match status" value="1"/>
</dbReference>
<evidence type="ECO:0000256" key="1">
    <source>
        <dbReference type="SAM" id="Phobius"/>
    </source>
</evidence>
<keyword evidence="4" id="KW-1185">Reference proteome</keyword>
<dbReference type="GeneID" id="8629012"/>
<dbReference type="GO" id="GO:0030198">
    <property type="term" value="P:extracellular matrix organization"/>
    <property type="evidence" value="ECO:0000318"/>
    <property type="project" value="GO_Central"/>
</dbReference>
<dbReference type="AlphaFoldDB" id="Q54CD0"/>
<dbReference type="PaxDb" id="44689-DDB0191743"/>
<dbReference type="GO" id="GO:0031012">
    <property type="term" value="C:extracellular matrix"/>
    <property type="evidence" value="ECO:0000318"/>
    <property type="project" value="GO_Central"/>
</dbReference>
<feature type="domain" description="Carbohydrate binding" evidence="2">
    <location>
        <begin position="66"/>
        <end position="155"/>
    </location>
</feature>
<dbReference type="InterPro" id="IPR019028">
    <property type="entry name" value="CBM_49"/>
</dbReference>
<dbReference type="STRING" id="44689.Q54CD0"/>
<proteinExistence type="predicted"/>
<dbReference type="EMBL" id="AAFI02000199">
    <property type="protein sequence ID" value="EAL60875.1"/>
    <property type="molecule type" value="Genomic_DNA"/>
</dbReference>
<organism evidence="3 4">
    <name type="scientific">Dictyostelium discoideum</name>
    <name type="common">Social amoeba</name>
    <dbReference type="NCBI Taxonomy" id="44689"/>
    <lineage>
        <taxon>Eukaryota</taxon>
        <taxon>Amoebozoa</taxon>
        <taxon>Evosea</taxon>
        <taxon>Eumycetozoa</taxon>
        <taxon>Dictyostelia</taxon>
        <taxon>Dictyosteliales</taxon>
        <taxon>Dictyosteliaceae</taxon>
        <taxon>Dictyostelium</taxon>
    </lineage>
</organism>